<organism evidence="1 2">
    <name type="scientific">Bacteriovorax stolpii</name>
    <name type="common">Bdellovibrio stolpii</name>
    <dbReference type="NCBI Taxonomy" id="960"/>
    <lineage>
        <taxon>Bacteria</taxon>
        <taxon>Pseudomonadati</taxon>
        <taxon>Bdellovibrionota</taxon>
        <taxon>Bacteriovoracia</taxon>
        <taxon>Bacteriovoracales</taxon>
        <taxon>Bacteriovoracaceae</taxon>
        <taxon>Bacteriovorax</taxon>
    </lineage>
</organism>
<keyword evidence="2" id="KW-1185">Reference proteome</keyword>
<reference evidence="1 2" key="1">
    <citation type="submission" date="2018-01" db="EMBL/GenBank/DDBJ databases">
        <title>Complete genome sequence of Bacteriovorax stolpii DSM12778.</title>
        <authorList>
            <person name="Tang B."/>
            <person name="Chang J."/>
        </authorList>
    </citation>
    <scope>NUCLEOTIDE SEQUENCE [LARGE SCALE GENOMIC DNA]</scope>
    <source>
        <strain evidence="1 2">DSM 12778</strain>
    </source>
</reference>
<name>A0A2K9NMQ8_BACTC</name>
<dbReference type="EMBL" id="CP025704">
    <property type="protein sequence ID" value="AUN96797.1"/>
    <property type="molecule type" value="Genomic_DNA"/>
</dbReference>
<sequence length="355" mass="40834">MKFYCFIFILALSLKAHAADCEAARPLKVYKPAYAEYFTITYYDNYKIVDAGKAPSLERYIVADAPLKCETGLAVLTSKTKRFISSSTTHLYFLSAFNLEHTLVGFQGTRYIFNDKIRSQKIKEINYQMNAEELFALKPDLVMAYSANAGAERAKQLRNLKIPIVLNYDFEEKHPLARAEWIVFEAVFFGKDKEAQELFNKIKTDYNEFKKQAIGLKKSKVLVGDIQSGRWSTCGGTSDLAIIINDAGGELLLKSDSNQTQYVSLEKVLKINERPDFWFSQNTWEDAKAMSKDSRYKKFQHVPLFNNTKLINQYGFSDFWETGVARPDLLIKDFVAIMHPSQLPNEKTIWYKELK</sequence>
<dbReference type="PROSITE" id="PS50983">
    <property type="entry name" value="FE_B12_PBP"/>
    <property type="match status" value="1"/>
</dbReference>
<dbReference type="InterPro" id="IPR002491">
    <property type="entry name" value="ABC_transptr_periplasmic_BD"/>
</dbReference>
<dbReference type="GO" id="GO:0071281">
    <property type="term" value="P:cellular response to iron ion"/>
    <property type="evidence" value="ECO:0007669"/>
    <property type="project" value="TreeGrafter"/>
</dbReference>
<dbReference type="Pfam" id="PF01497">
    <property type="entry name" value="Peripla_BP_2"/>
    <property type="match status" value="1"/>
</dbReference>
<dbReference type="AlphaFoldDB" id="A0A2K9NMQ8"/>
<gene>
    <name evidence="1" type="ORF">C0V70_01490</name>
</gene>
<dbReference type="Gene3D" id="3.40.50.1980">
    <property type="entry name" value="Nitrogenase molybdenum iron protein domain"/>
    <property type="match status" value="2"/>
</dbReference>
<dbReference type="OrthoDB" id="9797850at2"/>
<dbReference type="PANTHER" id="PTHR30535:SF34">
    <property type="entry name" value="MOLYBDATE-BINDING PROTEIN MOLA"/>
    <property type="match status" value="1"/>
</dbReference>
<protein>
    <submittedName>
        <fullName evidence="1">Uncharacterized protein</fullName>
    </submittedName>
</protein>
<dbReference type="InterPro" id="IPR050902">
    <property type="entry name" value="ABC_Transporter_SBP"/>
</dbReference>
<accession>A0A2K9NMQ8</accession>
<dbReference type="SUPFAM" id="SSF53807">
    <property type="entry name" value="Helical backbone' metal receptor"/>
    <property type="match status" value="1"/>
</dbReference>
<proteinExistence type="predicted"/>
<evidence type="ECO:0000313" key="2">
    <source>
        <dbReference type="Proteomes" id="UP000235584"/>
    </source>
</evidence>
<evidence type="ECO:0000313" key="1">
    <source>
        <dbReference type="EMBL" id="AUN96797.1"/>
    </source>
</evidence>
<dbReference type="Proteomes" id="UP000235584">
    <property type="component" value="Chromosome"/>
</dbReference>
<dbReference type="PANTHER" id="PTHR30535">
    <property type="entry name" value="VITAMIN B12-BINDING PROTEIN"/>
    <property type="match status" value="1"/>
</dbReference>
<dbReference type="KEGG" id="bsto:C0V70_01490"/>
<dbReference type="RefSeq" id="WP_102242092.1">
    <property type="nucleotide sequence ID" value="NZ_CP025704.1"/>
</dbReference>